<feature type="region of interest" description="Disordered" evidence="4">
    <location>
        <begin position="178"/>
        <end position="230"/>
    </location>
</feature>
<dbReference type="AlphaFoldDB" id="A0AAW1TAE7"/>
<dbReference type="InterPro" id="IPR014722">
    <property type="entry name" value="Rib_uL2_dom2"/>
</dbReference>
<keyword evidence="7" id="KW-1185">Reference proteome</keyword>
<dbReference type="InterPro" id="IPR057264">
    <property type="entry name" value="Ribosomal_uL24_C"/>
</dbReference>
<sequence length="305" mass="32697">MGIPKKTIRPMFKKDKWKILRGDTVMITAGKDKGRTGTVSRVIRDSRKPLVIVEGLNLRKRFNKATQEQQGSMISVEGPVAYSSVQLIDPSTKLPIRVTWRYTQDGDKVRETRGQHATNSIIPRPDILAERRKPAPLPGARDTGLTEALRHTFAPGGGQTSPGGRVCMKNRQEQDGRVVSYTGSQSTDSESSTASNRKLKGAIADQTAAGKSEAAQPMAASPESSLEGVQPDSEYSFLLSDTEAIEGIDSDTIVAAVLRSQSDGNPAASISQGVALDLASLLKVACLVALAMAPSDAHLNAQFWA</sequence>
<dbReference type="NCBIfam" id="TIGR01079">
    <property type="entry name" value="rplX_bact"/>
    <property type="match status" value="1"/>
</dbReference>
<dbReference type="PANTHER" id="PTHR12903">
    <property type="entry name" value="MITOCHONDRIAL RIBOSOMAL PROTEIN L24"/>
    <property type="match status" value="1"/>
</dbReference>
<dbReference type="InterPro" id="IPR005824">
    <property type="entry name" value="KOW"/>
</dbReference>
<proteinExistence type="inferred from homology"/>
<dbReference type="EMBL" id="JALJOV010000208">
    <property type="protein sequence ID" value="KAK9865893.1"/>
    <property type="molecule type" value="Genomic_DNA"/>
</dbReference>
<evidence type="ECO:0000313" key="6">
    <source>
        <dbReference type="EMBL" id="KAK9865893.1"/>
    </source>
</evidence>
<dbReference type="HAMAP" id="MF_01326_B">
    <property type="entry name" value="Ribosomal_uL24_B"/>
    <property type="match status" value="1"/>
</dbReference>
<protein>
    <recommendedName>
        <fullName evidence="5">KOW domain-containing protein</fullName>
    </recommendedName>
</protein>
<comment type="caution">
    <text evidence="6">The sequence shown here is derived from an EMBL/GenBank/DDBJ whole genome shotgun (WGS) entry which is preliminary data.</text>
</comment>
<comment type="similarity">
    <text evidence="1">Belongs to the universal ribosomal protein uL24 family.</text>
</comment>
<dbReference type="InterPro" id="IPR008991">
    <property type="entry name" value="Translation_prot_SH3-like_sf"/>
</dbReference>
<dbReference type="SMART" id="SM00739">
    <property type="entry name" value="KOW"/>
    <property type="match status" value="1"/>
</dbReference>
<evidence type="ECO:0000259" key="5">
    <source>
        <dbReference type="SMART" id="SM00739"/>
    </source>
</evidence>
<dbReference type="GO" id="GO:0006412">
    <property type="term" value="P:translation"/>
    <property type="evidence" value="ECO:0007669"/>
    <property type="project" value="InterPro"/>
</dbReference>
<dbReference type="GO" id="GO:0005840">
    <property type="term" value="C:ribosome"/>
    <property type="evidence" value="ECO:0007669"/>
    <property type="project" value="UniProtKB-KW"/>
</dbReference>
<evidence type="ECO:0000313" key="7">
    <source>
        <dbReference type="Proteomes" id="UP001485043"/>
    </source>
</evidence>
<dbReference type="Gene3D" id="2.30.30.30">
    <property type="match status" value="1"/>
</dbReference>
<keyword evidence="3" id="KW-0687">Ribonucleoprotein</keyword>
<dbReference type="InterPro" id="IPR041988">
    <property type="entry name" value="Ribosomal_uL24_KOW"/>
</dbReference>
<organism evidence="6 7">
    <name type="scientific">Apatococcus fuscideae</name>
    <dbReference type="NCBI Taxonomy" id="2026836"/>
    <lineage>
        <taxon>Eukaryota</taxon>
        <taxon>Viridiplantae</taxon>
        <taxon>Chlorophyta</taxon>
        <taxon>core chlorophytes</taxon>
        <taxon>Trebouxiophyceae</taxon>
        <taxon>Chlorellales</taxon>
        <taxon>Chlorellaceae</taxon>
        <taxon>Apatococcus</taxon>
    </lineage>
</organism>
<name>A0AAW1TAE7_9CHLO</name>
<dbReference type="Pfam" id="PF00467">
    <property type="entry name" value="KOW"/>
    <property type="match status" value="1"/>
</dbReference>
<dbReference type="GO" id="GO:0003735">
    <property type="term" value="F:structural constituent of ribosome"/>
    <property type="evidence" value="ECO:0007669"/>
    <property type="project" value="InterPro"/>
</dbReference>
<dbReference type="Proteomes" id="UP001485043">
    <property type="component" value="Unassembled WGS sequence"/>
</dbReference>
<dbReference type="SUPFAM" id="SSF50104">
    <property type="entry name" value="Translation proteins SH3-like domain"/>
    <property type="match status" value="1"/>
</dbReference>
<accession>A0AAW1TAE7</accession>
<feature type="compositionally biased region" description="Low complexity" evidence="4">
    <location>
        <begin position="180"/>
        <end position="195"/>
    </location>
</feature>
<evidence type="ECO:0000256" key="2">
    <source>
        <dbReference type="ARBA" id="ARBA00022980"/>
    </source>
</evidence>
<reference evidence="6 7" key="1">
    <citation type="journal article" date="2024" name="Nat. Commun.">
        <title>Phylogenomics reveals the evolutionary origins of lichenization in chlorophyte algae.</title>
        <authorList>
            <person name="Puginier C."/>
            <person name="Libourel C."/>
            <person name="Otte J."/>
            <person name="Skaloud P."/>
            <person name="Haon M."/>
            <person name="Grisel S."/>
            <person name="Petersen M."/>
            <person name="Berrin J.G."/>
            <person name="Delaux P.M."/>
            <person name="Dal Grande F."/>
            <person name="Keller J."/>
        </authorList>
    </citation>
    <scope>NUCLEOTIDE SEQUENCE [LARGE SCALE GENOMIC DNA]</scope>
    <source>
        <strain evidence="6 7">SAG 2523</strain>
    </source>
</reference>
<dbReference type="Pfam" id="PF17136">
    <property type="entry name" value="ribosomal_L24"/>
    <property type="match status" value="1"/>
</dbReference>
<dbReference type="CDD" id="cd06089">
    <property type="entry name" value="KOW_RPL26"/>
    <property type="match status" value="1"/>
</dbReference>
<dbReference type="GO" id="GO:0003723">
    <property type="term" value="F:RNA binding"/>
    <property type="evidence" value="ECO:0007669"/>
    <property type="project" value="InterPro"/>
</dbReference>
<evidence type="ECO:0000256" key="4">
    <source>
        <dbReference type="SAM" id="MobiDB-lite"/>
    </source>
</evidence>
<gene>
    <name evidence="6" type="ORF">WJX84_005769</name>
</gene>
<keyword evidence="2" id="KW-0689">Ribosomal protein</keyword>
<feature type="domain" description="KOW" evidence="5">
    <location>
        <begin position="18"/>
        <end position="45"/>
    </location>
</feature>
<evidence type="ECO:0000256" key="3">
    <source>
        <dbReference type="ARBA" id="ARBA00023274"/>
    </source>
</evidence>
<evidence type="ECO:0000256" key="1">
    <source>
        <dbReference type="ARBA" id="ARBA00010618"/>
    </source>
</evidence>
<dbReference type="GO" id="GO:1990904">
    <property type="term" value="C:ribonucleoprotein complex"/>
    <property type="evidence" value="ECO:0007669"/>
    <property type="project" value="UniProtKB-KW"/>
</dbReference>
<dbReference type="InterPro" id="IPR003256">
    <property type="entry name" value="Ribosomal_uL24"/>
</dbReference>